<protein>
    <submittedName>
        <fullName evidence="1">Uncharacterized protein</fullName>
    </submittedName>
</protein>
<dbReference type="EMBL" id="CM046112">
    <property type="protein sequence ID" value="KAI8428984.1"/>
    <property type="molecule type" value="Genomic_DNA"/>
</dbReference>
<gene>
    <name evidence="1" type="ORF">MSG28_007577</name>
</gene>
<comment type="caution">
    <text evidence="1">The sequence shown here is derived from an EMBL/GenBank/DDBJ whole genome shotgun (WGS) entry which is preliminary data.</text>
</comment>
<reference evidence="1 2" key="1">
    <citation type="journal article" date="2022" name="Genome Biol. Evol.">
        <title>The Spruce Budworm Genome: Reconstructing the Evolutionary History of Antifreeze Proteins.</title>
        <authorList>
            <person name="Beliveau C."/>
            <person name="Gagne P."/>
            <person name="Picq S."/>
            <person name="Vernygora O."/>
            <person name="Keeling C.I."/>
            <person name="Pinkney K."/>
            <person name="Doucet D."/>
            <person name="Wen F."/>
            <person name="Johnston J.S."/>
            <person name="Maaroufi H."/>
            <person name="Boyle B."/>
            <person name="Laroche J."/>
            <person name="Dewar K."/>
            <person name="Juretic N."/>
            <person name="Blackburn G."/>
            <person name="Nisole A."/>
            <person name="Brunet B."/>
            <person name="Brandao M."/>
            <person name="Lumley L."/>
            <person name="Duan J."/>
            <person name="Quan G."/>
            <person name="Lucarotti C.J."/>
            <person name="Roe A.D."/>
            <person name="Sperling F.A.H."/>
            <person name="Levesque R.C."/>
            <person name="Cusson M."/>
        </authorList>
    </citation>
    <scope>NUCLEOTIDE SEQUENCE [LARGE SCALE GENOMIC DNA]</scope>
    <source>
        <strain evidence="1">Glfc:IPQL:Cfum</strain>
    </source>
</reference>
<organism evidence="1 2">
    <name type="scientific">Choristoneura fumiferana</name>
    <name type="common">Spruce budworm moth</name>
    <name type="synonym">Archips fumiferana</name>
    <dbReference type="NCBI Taxonomy" id="7141"/>
    <lineage>
        <taxon>Eukaryota</taxon>
        <taxon>Metazoa</taxon>
        <taxon>Ecdysozoa</taxon>
        <taxon>Arthropoda</taxon>
        <taxon>Hexapoda</taxon>
        <taxon>Insecta</taxon>
        <taxon>Pterygota</taxon>
        <taxon>Neoptera</taxon>
        <taxon>Endopterygota</taxon>
        <taxon>Lepidoptera</taxon>
        <taxon>Glossata</taxon>
        <taxon>Ditrysia</taxon>
        <taxon>Tortricoidea</taxon>
        <taxon>Tortricidae</taxon>
        <taxon>Tortricinae</taxon>
        <taxon>Choristoneura</taxon>
    </lineage>
</organism>
<keyword evidence="2" id="KW-1185">Reference proteome</keyword>
<proteinExistence type="predicted"/>
<dbReference type="Proteomes" id="UP001064048">
    <property type="component" value="Chromosome 12"/>
</dbReference>
<evidence type="ECO:0000313" key="2">
    <source>
        <dbReference type="Proteomes" id="UP001064048"/>
    </source>
</evidence>
<accession>A0ACC0JXY1</accession>
<sequence>MQSDRGSSTFMSYSHDNSTWITMKTHRPSSVKATPDLACIRYYVDFIELIALQDRARPAHQ</sequence>
<evidence type="ECO:0000313" key="1">
    <source>
        <dbReference type="EMBL" id="KAI8428984.1"/>
    </source>
</evidence>
<name>A0ACC0JXY1_CHOFU</name>